<dbReference type="GO" id="GO:0016887">
    <property type="term" value="F:ATP hydrolysis activity"/>
    <property type="evidence" value="ECO:0007669"/>
    <property type="project" value="InterPro"/>
</dbReference>
<gene>
    <name evidence="5" type="ORF">IAA66_01855</name>
</gene>
<keyword evidence="3 5" id="KW-0067">ATP-binding</keyword>
<dbReference type="InterPro" id="IPR027417">
    <property type="entry name" value="P-loop_NTPase"/>
</dbReference>
<dbReference type="Proteomes" id="UP000886819">
    <property type="component" value="Unassembled WGS sequence"/>
</dbReference>
<reference evidence="5" key="2">
    <citation type="journal article" date="2021" name="PeerJ">
        <title>Extensive microbial diversity within the chicken gut microbiome revealed by metagenomics and culture.</title>
        <authorList>
            <person name="Gilroy R."/>
            <person name="Ravi A."/>
            <person name="Getino M."/>
            <person name="Pursley I."/>
            <person name="Horton D.L."/>
            <person name="Alikhan N.F."/>
            <person name="Baker D."/>
            <person name="Gharbi K."/>
            <person name="Hall N."/>
            <person name="Watson M."/>
            <person name="Adriaenssens E.M."/>
            <person name="Foster-Nyarko E."/>
            <person name="Jarju S."/>
            <person name="Secka A."/>
            <person name="Antonio M."/>
            <person name="Oren A."/>
            <person name="Chaudhuri R.R."/>
            <person name="La Ragione R."/>
            <person name="Hildebrand F."/>
            <person name="Pallen M.J."/>
        </authorList>
    </citation>
    <scope>NUCLEOTIDE SEQUENCE</scope>
    <source>
        <strain evidence="5">ChiHile30-977</strain>
    </source>
</reference>
<dbReference type="InterPro" id="IPR003593">
    <property type="entry name" value="AAA+_ATPase"/>
</dbReference>
<evidence type="ECO:0000313" key="5">
    <source>
        <dbReference type="EMBL" id="HIQ62316.1"/>
    </source>
</evidence>
<dbReference type="Pfam" id="PF00005">
    <property type="entry name" value="ABC_tran"/>
    <property type="match status" value="1"/>
</dbReference>
<comment type="caution">
    <text evidence="5">The sequence shown here is derived from an EMBL/GenBank/DDBJ whole genome shotgun (WGS) entry which is preliminary data.</text>
</comment>
<sequence>MPRFASLTRKGGLCLYLIQAEGLRKVYRIRQRDGNWLKSMFSSRRMTVEALRSVSFSIREGELIGYIGPNGAGKSTTVKLLSGILTPDGGTCSVLGLTPWSQRRQLAGKIGVVFGQRSQLWWDLPVDDSFRLLRDIYRVKEPDFRRVRDELCDRLSLGALLQTPVRQLSLGQRMRCELAAALLHSPALVFLDEPTIGLDAASKLAVREFIRDRNRHAGMTVILTTHDMDDIEALCSRVMLIGHGRILLDGPVRALAGENAERCITAVLERPLDETSLPPGVRVQRQSPQEWTLRLDPRRTPVAQIVSLLHEQCGLVDMMVQNPPIDEIVAARYAQLEREAEVGG</sequence>
<evidence type="ECO:0000313" key="6">
    <source>
        <dbReference type="Proteomes" id="UP000886819"/>
    </source>
</evidence>
<evidence type="ECO:0000256" key="1">
    <source>
        <dbReference type="ARBA" id="ARBA00022448"/>
    </source>
</evidence>
<organism evidence="5 6">
    <name type="scientific">Candidatus Avichristensenella intestinipullorum</name>
    <dbReference type="NCBI Taxonomy" id="2840693"/>
    <lineage>
        <taxon>Bacteria</taxon>
        <taxon>Bacillati</taxon>
        <taxon>Bacillota</taxon>
        <taxon>Clostridia</taxon>
        <taxon>Candidatus Avichristensenella</taxon>
    </lineage>
</organism>
<keyword evidence="2" id="KW-0547">Nucleotide-binding</keyword>
<dbReference type="PANTHER" id="PTHR42711:SF1">
    <property type="entry name" value="ABC-TRANSPORT PROTEIN, ATP-BINDING COMPONENT"/>
    <property type="match status" value="1"/>
</dbReference>
<evidence type="ECO:0000259" key="4">
    <source>
        <dbReference type="PROSITE" id="PS50893"/>
    </source>
</evidence>
<evidence type="ECO:0000256" key="3">
    <source>
        <dbReference type="ARBA" id="ARBA00022840"/>
    </source>
</evidence>
<accession>A0A9D1CHP2</accession>
<dbReference type="GO" id="GO:0005524">
    <property type="term" value="F:ATP binding"/>
    <property type="evidence" value="ECO:0007669"/>
    <property type="project" value="UniProtKB-KW"/>
</dbReference>
<proteinExistence type="predicted"/>
<reference evidence="5" key="1">
    <citation type="submission" date="2020-10" db="EMBL/GenBank/DDBJ databases">
        <authorList>
            <person name="Gilroy R."/>
        </authorList>
    </citation>
    <scope>NUCLEOTIDE SEQUENCE</scope>
    <source>
        <strain evidence="5">ChiHile30-977</strain>
    </source>
</reference>
<dbReference type="PROSITE" id="PS50893">
    <property type="entry name" value="ABC_TRANSPORTER_2"/>
    <property type="match status" value="1"/>
</dbReference>
<dbReference type="InterPro" id="IPR050763">
    <property type="entry name" value="ABC_transporter_ATP-binding"/>
</dbReference>
<dbReference type="AlphaFoldDB" id="A0A9D1CHP2"/>
<dbReference type="SUPFAM" id="SSF52540">
    <property type="entry name" value="P-loop containing nucleoside triphosphate hydrolases"/>
    <property type="match status" value="1"/>
</dbReference>
<dbReference type="Gene3D" id="3.40.50.300">
    <property type="entry name" value="P-loop containing nucleotide triphosphate hydrolases"/>
    <property type="match status" value="1"/>
</dbReference>
<dbReference type="PANTHER" id="PTHR42711">
    <property type="entry name" value="ABC TRANSPORTER ATP-BINDING PROTEIN"/>
    <property type="match status" value="1"/>
</dbReference>
<dbReference type="SMART" id="SM00382">
    <property type="entry name" value="AAA"/>
    <property type="match status" value="1"/>
</dbReference>
<protein>
    <submittedName>
        <fullName evidence="5">ATP-binding cassette domain-containing protein</fullName>
    </submittedName>
</protein>
<keyword evidence="1" id="KW-0813">Transport</keyword>
<dbReference type="EMBL" id="DVFI01000026">
    <property type="protein sequence ID" value="HIQ62316.1"/>
    <property type="molecule type" value="Genomic_DNA"/>
</dbReference>
<feature type="domain" description="ABC transporter" evidence="4">
    <location>
        <begin position="18"/>
        <end position="268"/>
    </location>
</feature>
<dbReference type="InterPro" id="IPR003439">
    <property type="entry name" value="ABC_transporter-like_ATP-bd"/>
</dbReference>
<evidence type="ECO:0000256" key="2">
    <source>
        <dbReference type="ARBA" id="ARBA00022741"/>
    </source>
</evidence>
<name>A0A9D1CHP2_9FIRM</name>